<evidence type="ECO:0000313" key="4">
    <source>
        <dbReference type="EMBL" id="KAL3112368.1"/>
    </source>
</evidence>
<dbReference type="InterPro" id="IPR052664">
    <property type="entry name" value="BTB-MATH_domain_protein"/>
</dbReference>
<name>A0ABD2LB28_9BILA</name>
<feature type="domain" description="MATH" evidence="3">
    <location>
        <begin position="29"/>
        <end position="158"/>
    </location>
</feature>
<dbReference type="CDD" id="cd18186">
    <property type="entry name" value="BTB_POZ_ZBTB_KLHL-like"/>
    <property type="match status" value="1"/>
</dbReference>
<dbReference type="SUPFAM" id="SSF54695">
    <property type="entry name" value="POZ domain"/>
    <property type="match status" value="1"/>
</dbReference>
<keyword evidence="5" id="KW-1185">Reference proteome</keyword>
<dbReference type="InterPro" id="IPR011333">
    <property type="entry name" value="SKP1/BTB/POZ_sf"/>
</dbReference>
<evidence type="ECO:0008006" key="6">
    <source>
        <dbReference type="Google" id="ProtNLM"/>
    </source>
</evidence>
<evidence type="ECO:0000256" key="1">
    <source>
        <dbReference type="SAM" id="MobiDB-lite"/>
    </source>
</evidence>
<dbReference type="Gene3D" id="3.30.710.10">
    <property type="entry name" value="Potassium Channel Kv1.1, Chain A"/>
    <property type="match status" value="1"/>
</dbReference>
<dbReference type="PROSITE" id="PS50144">
    <property type="entry name" value="MATH"/>
    <property type="match status" value="1"/>
</dbReference>
<dbReference type="PANTHER" id="PTHR22743">
    <property type="entry name" value="MEPRIN/TRAF-LIKE MATH FAMILY-C.ELEGANS"/>
    <property type="match status" value="1"/>
</dbReference>
<reference evidence="4 5" key="1">
    <citation type="submission" date="2024-10" db="EMBL/GenBank/DDBJ databases">
        <authorList>
            <person name="Kim D."/>
        </authorList>
    </citation>
    <scope>NUCLEOTIDE SEQUENCE [LARGE SCALE GENOMIC DNA]</scope>
    <source>
        <strain evidence="4">BH-2024</strain>
    </source>
</reference>
<dbReference type="EMBL" id="JBICBT010000475">
    <property type="protein sequence ID" value="KAL3112368.1"/>
    <property type="molecule type" value="Genomic_DNA"/>
</dbReference>
<dbReference type="Pfam" id="PF00917">
    <property type="entry name" value="MATH"/>
    <property type="match status" value="1"/>
</dbReference>
<dbReference type="SUPFAM" id="SSF49599">
    <property type="entry name" value="TRAF domain-like"/>
    <property type="match status" value="1"/>
</dbReference>
<accession>A0ABD2LB28</accession>
<dbReference type="SMART" id="SM00061">
    <property type="entry name" value="MATH"/>
    <property type="match status" value="1"/>
</dbReference>
<dbReference type="Proteomes" id="UP001620626">
    <property type="component" value="Unassembled WGS sequence"/>
</dbReference>
<evidence type="ECO:0000259" key="2">
    <source>
        <dbReference type="PROSITE" id="PS50097"/>
    </source>
</evidence>
<protein>
    <recommendedName>
        <fullName evidence="6">BTB domain-containing protein</fullName>
    </recommendedName>
</protein>
<feature type="region of interest" description="Disordered" evidence="1">
    <location>
        <begin position="1"/>
        <end position="24"/>
    </location>
</feature>
<feature type="domain" description="BTB" evidence="2">
    <location>
        <begin position="171"/>
        <end position="240"/>
    </location>
</feature>
<dbReference type="Pfam" id="PF00651">
    <property type="entry name" value="BTB"/>
    <property type="match status" value="1"/>
</dbReference>
<dbReference type="SMART" id="SM00225">
    <property type="entry name" value="BTB"/>
    <property type="match status" value="1"/>
</dbReference>
<dbReference type="PROSITE" id="PS50097">
    <property type="entry name" value="BTB"/>
    <property type="match status" value="1"/>
</dbReference>
<dbReference type="InterPro" id="IPR002083">
    <property type="entry name" value="MATH/TRAF_dom"/>
</dbReference>
<organism evidence="4 5">
    <name type="scientific">Heterodera trifolii</name>
    <dbReference type="NCBI Taxonomy" id="157864"/>
    <lineage>
        <taxon>Eukaryota</taxon>
        <taxon>Metazoa</taxon>
        <taxon>Ecdysozoa</taxon>
        <taxon>Nematoda</taxon>
        <taxon>Chromadorea</taxon>
        <taxon>Rhabditida</taxon>
        <taxon>Tylenchina</taxon>
        <taxon>Tylenchomorpha</taxon>
        <taxon>Tylenchoidea</taxon>
        <taxon>Heteroderidae</taxon>
        <taxon>Heteroderinae</taxon>
        <taxon>Heterodera</taxon>
    </lineage>
</organism>
<dbReference type="InterPro" id="IPR000210">
    <property type="entry name" value="BTB/POZ_dom"/>
</dbReference>
<gene>
    <name evidence="4" type="ORF">niasHT_019093</name>
</gene>
<dbReference type="InterPro" id="IPR008974">
    <property type="entry name" value="TRAF-like"/>
</dbReference>
<evidence type="ECO:0000313" key="5">
    <source>
        <dbReference type="Proteomes" id="UP001620626"/>
    </source>
</evidence>
<proteinExistence type="predicted"/>
<comment type="caution">
    <text evidence="4">The sequence shown here is derived from an EMBL/GenBank/DDBJ whole genome shotgun (WGS) entry which is preliminary data.</text>
</comment>
<dbReference type="Gene3D" id="2.60.210.10">
    <property type="entry name" value="Apoptosis, Tumor Necrosis Factor Receptor Associated Protein 2, Chain A"/>
    <property type="match status" value="1"/>
</dbReference>
<dbReference type="PANTHER" id="PTHR22743:SF165">
    <property type="entry name" value="BTB AND MATH DOMAIN CONTAINING-RELATED"/>
    <property type="match status" value="1"/>
</dbReference>
<sequence>MELPKSLKMQSDKDTDQQTAEDANKYKRSGQILFKIIDLSNATEEDDNEYSEPEIINGLEWRISVEYGKDGIGVYLVCGADEDLHDMAWCCQASWQLSVVPESDEYDVQKWTVNDFNVFNAIHNEWGRDEFATFEELTDSGYGLYNEQEDTVTLKALVITEKPRGMTGIRTEDALMVNGQIVYVNKYLLATHSDFFRTLFFGQNAVENPKIVIEGEGENAVANFERTISLLSSPDEELDDDCVEIVLLLANRFLFDSIENRCVNFLLNKSKKRKIFKFRLAHQCAIIGMKDAILNSMKKEDFDVNGYSHYDILSEHNKLDEEAAKELRERHKSLFGIK</sequence>
<dbReference type="CDD" id="cd00121">
    <property type="entry name" value="MATH"/>
    <property type="match status" value="1"/>
</dbReference>
<evidence type="ECO:0000259" key="3">
    <source>
        <dbReference type="PROSITE" id="PS50144"/>
    </source>
</evidence>
<dbReference type="AlphaFoldDB" id="A0ABD2LB28"/>